<protein>
    <submittedName>
        <fullName evidence="2">NERD domain-containing protein</fullName>
    </submittedName>
</protein>
<dbReference type="RefSeq" id="WP_191689130.1">
    <property type="nucleotide sequence ID" value="NZ_JACSQY010000003.1"/>
</dbReference>
<accession>A0ABR8PII8</accession>
<dbReference type="Proteomes" id="UP000659496">
    <property type="component" value="Unassembled WGS sequence"/>
</dbReference>
<proteinExistence type="predicted"/>
<keyword evidence="3" id="KW-1185">Reference proteome</keyword>
<feature type="domain" description="NERD" evidence="1">
    <location>
        <begin position="41"/>
        <end position="159"/>
    </location>
</feature>
<reference evidence="2 3" key="1">
    <citation type="submission" date="2020-08" db="EMBL/GenBank/DDBJ databases">
        <title>A Genomic Blueprint of the Chicken Gut Microbiome.</title>
        <authorList>
            <person name="Gilroy R."/>
            <person name="Ravi A."/>
            <person name="Getino M."/>
            <person name="Pursley I."/>
            <person name="Horton D.L."/>
            <person name="Alikhan N.-F."/>
            <person name="Baker D."/>
            <person name="Gharbi K."/>
            <person name="Hall N."/>
            <person name="Watson M."/>
            <person name="Adriaenssens E.M."/>
            <person name="Foster-Nyarko E."/>
            <person name="Jarju S."/>
            <person name="Secka A."/>
            <person name="Antonio M."/>
            <person name="Oren A."/>
            <person name="Chaudhuri R."/>
            <person name="La Ragione R.M."/>
            <person name="Hildebrand F."/>
            <person name="Pallen M.J."/>
        </authorList>
    </citation>
    <scope>NUCLEOTIDE SEQUENCE [LARGE SCALE GENOMIC DNA]</scope>
    <source>
        <strain evidence="2 3">Sa3CUA8</strain>
    </source>
</reference>
<organism evidence="2 3">
    <name type="scientific">Sporosarcina gallistercoris</name>
    <dbReference type="NCBI Taxonomy" id="2762245"/>
    <lineage>
        <taxon>Bacteria</taxon>
        <taxon>Bacillati</taxon>
        <taxon>Bacillota</taxon>
        <taxon>Bacilli</taxon>
        <taxon>Bacillales</taxon>
        <taxon>Caryophanaceae</taxon>
        <taxon>Sporosarcina</taxon>
    </lineage>
</organism>
<sequence>MIYKHRTKPRLLRGLIALEKRLSPTHEKYDYIQNEVYKTRAGYGGEQEYDRYMKEVRTDYPHAILHDLSLQHEGVHFQIDSLFITPDSIIISEIKNIADKIHIKANPTQFMKQLSDGTRLLFRSPIAEVERKIQFLEKWLASRNVDVKVKGLIVFAYNNEIFIEEKPSMEVITAYESPTYFRSLVPQKEVLKGLDIERIAKALARGHKEYNPFPITARYKIAERDVRAGVFCTACEIPVIMRWSELRWHCPACGVREIGSHQNAVIDWFMLMPGPLTNRKFCEFTGITNRHTAKRMLARSEIQKLGKGRGSRYTLLI</sequence>
<evidence type="ECO:0000259" key="1">
    <source>
        <dbReference type="PROSITE" id="PS50965"/>
    </source>
</evidence>
<dbReference type="InterPro" id="IPR011528">
    <property type="entry name" value="NERD"/>
</dbReference>
<evidence type="ECO:0000313" key="2">
    <source>
        <dbReference type="EMBL" id="MBD7907991.1"/>
    </source>
</evidence>
<dbReference type="Pfam" id="PF08378">
    <property type="entry name" value="NERD"/>
    <property type="match status" value="1"/>
</dbReference>
<dbReference type="PROSITE" id="PS50965">
    <property type="entry name" value="NERD"/>
    <property type="match status" value="1"/>
</dbReference>
<comment type="caution">
    <text evidence="2">The sequence shown here is derived from an EMBL/GenBank/DDBJ whole genome shotgun (WGS) entry which is preliminary data.</text>
</comment>
<evidence type="ECO:0000313" key="3">
    <source>
        <dbReference type="Proteomes" id="UP000659496"/>
    </source>
</evidence>
<name>A0ABR8PII8_9BACL</name>
<dbReference type="EMBL" id="JACSQY010000003">
    <property type="protein sequence ID" value="MBD7907991.1"/>
    <property type="molecule type" value="Genomic_DNA"/>
</dbReference>
<gene>
    <name evidence="2" type="ORF">H9659_06590</name>
</gene>